<dbReference type="InterPro" id="IPR003795">
    <property type="entry name" value="DUF192"/>
</dbReference>
<dbReference type="EMBL" id="CP058909">
    <property type="protein sequence ID" value="QLH82327.1"/>
    <property type="molecule type" value="Genomic_DNA"/>
</dbReference>
<protein>
    <submittedName>
        <fullName evidence="2">DUF192 domain-containing protein</fullName>
    </submittedName>
</protein>
<dbReference type="GeneID" id="56083362"/>
<reference evidence="2 3" key="1">
    <citation type="submission" date="2020-07" db="EMBL/GenBank/DDBJ databases">
        <title>Halosimplex litoreum sp. nov. and Halosimplex rubrum sp. nov., isolated from different salt environments.</title>
        <authorList>
            <person name="Cui H."/>
        </authorList>
    </citation>
    <scope>NUCLEOTIDE SEQUENCE [LARGE SCALE GENOMIC DNA]</scope>
    <source>
        <strain evidence="2 3">R2</strain>
    </source>
</reference>
<keyword evidence="1" id="KW-0812">Transmembrane</keyword>
<dbReference type="KEGG" id="hpel:HZS54_12195"/>
<evidence type="ECO:0000313" key="2">
    <source>
        <dbReference type="EMBL" id="QLH82327.1"/>
    </source>
</evidence>
<sequence length="182" mass="19444">MFDSEPDSGSLQFLSQPPWKDVAIWAVGVLVLVLVASVVVVLLNPFGASPDVGETETVELVSGGEVVSTVTVETAVTKDEMETGLSNHESLPAGEGMLFFHSESGEQTYVMPDMDFGIDIVFIGDDCTVQAVRSADQPAPDESGYEPKHQHTADAKYVLEVPQSYASERISEGDTVRFAGGC</sequence>
<keyword evidence="3" id="KW-1185">Reference proteome</keyword>
<keyword evidence="1" id="KW-0472">Membrane</keyword>
<evidence type="ECO:0000313" key="3">
    <source>
        <dbReference type="Proteomes" id="UP000509346"/>
    </source>
</evidence>
<organism evidence="2 3">
    <name type="scientific">Halosimplex pelagicum</name>
    <dbReference type="NCBI Taxonomy" id="869886"/>
    <lineage>
        <taxon>Archaea</taxon>
        <taxon>Methanobacteriati</taxon>
        <taxon>Methanobacteriota</taxon>
        <taxon>Stenosarchaea group</taxon>
        <taxon>Halobacteria</taxon>
        <taxon>Halobacteriales</taxon>
        <taxon>Haloarculaceae</taxon>
        <taxon>Halosimplex</taxon>
    </lineage>
</organism>
<dbReference type="PANTHER" id="PTHR37953:SF1">
    <property type="entry name" value="UPF0127 PROTEIN MJ1496"/>
    <property type="match status" value="1"/>
</dbReference>
<keyword evidence="1" id="KW-1133">Transmembrane helix</keyword>
<evidence type="ECO:0000256" key="1">
    <source>
        <dbReference type="SAM" id="Phobius"/>
    </source>
</evidence>
<accession>A0A7D5SVL4</accession>
<dbReference type="PANTHER" id="PTHR37953">
    <property type="entry name" value="UPF0127 PROTEIN MJ1496"/>
    <property type="match status" value="1"/>
</dbReference>
<dbReference type="Proteomes" id="UP000509346">
    <property type="component" value="Chromosome"/>
</dbReference>
<dbReference type="Gene3D" id="2.60.120.1140">
    <property type="entry name" value="Protein of unknown function DUF192"/>
    <property type="match status" value="1"/>
</dbReference>
<dbReference type="RefSeq" id="WP_179922795.1">
    <property type="nucleotide sequence ID" value="NZ_CP058909.1"/>
</dbReference>
<name>A0A7D5SVL4_9EURY</name>
<feature type="transmembrane region" description="Helical" evidence="1">
    <location>
        <begin position="22"/>
        <end position="43"/>
    </location>
</feature>
<dbReference type="AlphaFoldDB" id="A0A7D5SVL4"/>
<dbReference type="InterPro" id="IPR038695">
    <property type="entry name" value="Saro_0823-like_sf"/>
</dbReference>
<dbReference type="Pfam" id="PF02643">
    <property type="entry name" value="DUF192"/>
    <property type="match status" value="1"/>
</dbReference>
<proteinExistence type="predicted"/>
<gene>
    <name evidence="2" type="ORF">HZS54_12195</name>
</gene>